<dbReference type="eggNOG" id="COG5373">
    <property type="taxonomic scope" value="Bacteria"/>
</dbReference>
<evidence type="ECO:0000256" key="1">
    <source>
        <dbReference type="SAM" id="MobiDB-lite"/>
    </source>
</evidence>
<sequence>MLIMRSLSIPSFSLTVLLLLIGWGLIGCSDRLEASQPFRETTPQPVVTSKLAEVAPPSSIQELRQALDQYEPQVNIISPQKAQVFSETSVAVKLEVKDYPLFKDPDLAMGPHLHLILDNNPYQAVYSVDEPIILENLTPGTHTLRVFASRPWHESFKNDGAYDQTNFHILTKTEDNAPEPSLPLLTYSRPNGQYGAEPIMLDFYLTNAPLHQVAQASNDDSVADWRIRATINGESFLLDTWQPIYLTGFQEGNNWVQLEFIDEQGDRVNNAFNNTVRVITYEPKGQDTLSKLVRGELSSQMARAMVDPNYTAELTPTPTVETEVTSEETSDTAESEPIINEEVPTTETQSELTVEESLTPEAEETQELNTEMVPEETVVIPDSLPLPEAETVEPESLSEKVDQGSEEMVSQETEPSAAQEMVPPIIEENSAISESESLPETTSSSNEKPAQNLFNSFKKLINFDQIFQTLESLKTTIGF</sequence>
<gene>
    <name evidence="2" type="ordered locus">PCC8801_2184</name>
</gene>
<organism evidence="2 3">
    <name type="scientific">Rippkaea orientalis (strain PCC 8801 / RF-1)</name>
    <name type="common">Cyanothece sp. (strain PCC 8801)</name>
    <dbReference type="NCBI Taxonomy" id="41431"/>
    <lineage>
        <taxon>Bacteria</taxon>
        <taxon>Bacillati</taxon>
        <taxon>Cyanobacteriota</taxon>
        <taxon>Cyanophyceae</taxon>
        <taxon>Oscillatoriophycideae</taxon>
        <taxon>Chroococcales</taxon>
        <taxon>Aphanothecaceae</taxon>
        <taxon>Rippkaea</taxon>
        <taxon>Rippkaea orientalis</taxon>
    </lineage>
</organism>
<name>B7K065_RIPO1</name>
<feature type="region of interest" description="Disordered" evidence="1">
    <location>
        <begin position="413"/>
        <end position="450"/>
    </location>
</feature>
<evidence type="ECO:0000313" key="3">
    <source>
        <dbReference type="Proteomes" id="UP000008204"/>
    </source>
</evidence>
<evidence type="ECO:0000313" key="2">
    <source>
        <dbReference type="EMBL" id="ACK66212.1"/>
    </source>
</evidence>
<dbReference type="STRING" id="41431.PCC8801_2184"/>
<reference evidence="3" key="1">
    <citation type="journal article" date="2011" name="MBio">
        <title>Novel metabolic attributes of the genus Cyanothece, comprising a group of unicellular nitrogen-fixing Cyanobacteria.</title>
        <authorList>
            <person name="Bandyopadhyay A."/>
            <person name="Elvitigala T."/>
            <person name="Welsh E."/>
            <person name="Stockel J."/>
            <person name="Liberton M."/>
            <person name="Min H."/>
            <person name="Sherman L.A."/>
            <person name="Pakrasi H.B."/>
        </authorList>
    </citation>
    <scope>NUCLEOTIDE SEQUENCE [LARGE SCALE GENOMIC DNA]</scope>
    <source>
        <strain evidence="3">PCC 8801</strain>
    </source>
</reference>
<feature type="compositionally biased region" description="Acidic residues" evidence="1">
    <location>
        <begin position="324"/>
        <end position="334"/>
    </location>
</feature>
<protein>
    <submittedName>
        <fullName evidence="2">FHA domain-containing protein</fullName>
    </submittedName>
</protein>
<feature type="region of interest" description="Disordered" evidence="1">
    <location>
        <begin position="312"/>
        <end position="367"/>
    </location>
</feature>
<proteinExistence type="predicted"/>
<accession>B7K065</accession>
<dbReference type="KEGG" id="cyp:PCC8801_2184"/>
<dbReference type="EMBL" id="CP001287">
    <property type="protein sequence ID" value="ACK66212.1"/>
    <property type="molecule type" value="Genomic_DNA"/>
</dbReference>
<feature type="compositionally biased region" description="Polar residues" evidence="1">
    <location>
        <begin position="343"/>
        <end position="352"/>
    </location>
</feature>
<keyword evidence="3" id="KW-1185">Reference proteome</keyword>
<feature type="compositionally biased region" description="Low complexity" evidence="1">
    <location>
        <begin position="425"/>
        <end position="447"/>
    </location>
</feature>
<dbReference type="Proteomes" id="UP000008204">
    <property type="component" value="Chromosome"/>
</dbReference>
<dbReference type="HOGENOM" id="CLU_021297_0_0_3"/>
<dbReference type="OrthoDB" id="421804at2"/>
<dbReference type="AlphaFoldDB" id="B7K065"/>
<dbReference type="PROSITE" id="PS51257">
    <property type="entry name" value="PROKAR_LIPOPROTEIN"/>
    <property type="match status" value="1"/>
</dbReference>
<feature type="compositionally biased region" description="Low complexity" evidence="1">
    <location>
        <begin position="312"/>
        <end position="323"/>
    </location>
</feature>